<keyword evidence="1" id="KW-1133">Transmembrane helix</keyword>
<dbReference type="Proteomes" id="UP001054846">
    <property type="component" value="Chromosome"/>
</dbReference>
<keyword evidence="1" id="KW-0472">Membrane</keyword>
<sequence>MPESAIDPGPLFLILAAALASLSCGLALRRTLLGLLAQPVFRRDARLLLLPYIGLLVAAATGIGSLPLIFSVPGSITYPFAFAVGSAVAAAIWIQFISKVLTLPPERFLRR</sequence>
<feature type="transmembrane region" description="Helical" evidence="1">
    <location>
        <begin position="76"/>
        <end position="101"/>
    </location>
</feature>
<evidence type="ECO:0000313" key="3">
    <source>
        <dbReference type="Proteomes" id="UP001054846"/>
    </source>
</evidence>
<dbReference type="EMBL" id="CP063845">
    <property type="protein sequence ID" value="UFP96059.1"/>
    <property type="molecule type" value="Genomic_DNA"/>
</dbReference>
<protein>
    <submittedName>
        <fullName evidence="2">Uncharacterized protein</fullName>
    </submittedName>
</protein>
<proteinExistence type="predicted"/>
<organism evidence="2 3">
    <name type="scientific">Gloeobacter morelensis MG652769</name>
    <dbReference type="NCBI Taxonomy" id="2781736"/>
    <lineage>
        <taxon>Bacteria</taxon>
        <taxon>Bacillati</taxon>
        <taxon>Cyanobacteriota</taxon>
        <taxon>Cyanophyceae</taxon>
        <taxon>Gloeobacterales</taxon>
        <taxon>Gloeobacteraceae</taxon>
        <taxon>Gloeobacter</taxon>
        <taxon>Gloeobacter morelensis</taxon>
    </lineage>
</organism>
<evidence type="ECO:0000313" key="2">
    <source>
        <dbReference type="EMBL" id="UFP96059.1"/>
    </source>
</evidence>
<keyword evidence="1" id="KW-0812">Transmembrane</keyword>
<accession>A0ABY3PR99</accession>
<name>A0ABY3PR99_9CYAN</name>
<dbReference type="RefSeq" id="WP_230843303.1">
    <property type="nucleotide sequence ID" value="NZ_CP063845.1"/>
</dbReference>
<reference evidence="2 3" key="1">
    <citation type="journal article" date="2021" name="Genome Biol. Evol.">
        <title>Complete Genome Sequencing of a Novel Gloeobacter Species from a Waterfall Cave in Mexico.</title>
        <authorList>
            <person name="Saw J.H."/>
            <person name="Cardona T."/>
            <person name="Montejano G."/>
        </authorList>
    </citation>
    <scope>NUCLEOTIDE SEQUENCE [LARGE SCALE GENOMIC DNA]</scope>
    <source>
        <strain evidence="2">MG652769</strain>
    </source>
</reference>
<feature type="transmembrane region" description="Helical" evidence="1">
    <location>
        <begin position="12"/>
        <end position="28"/>
    </location>
</feature>
<feature type="transmembrane region" description="Helical" evidence="1">
    <location>
        <begin position="49"/>
        <end position="70"/>
    </location>
</feature>
<keyword evidence="3" id="KW-1185">Reference proteome</keyword>
<gene>
    <name evidence="2" type="ORF">ISF26_07570</name>
</gene>
<evidence type="ECO:0000256" key="1">
    <source>
        <dbReference type="SAM" id="Phobius"/>
    </source>
</evidence>